<proteinExistence type="predicted"/>
<gene>
    <name evidence="1" type="ORF">K435DRAFT_798461</name>
</gene>
<keyword evidence="2" id="KW-1185">Reference proteome</keyword>
<evidence type="ECO:0000313" key="1">
    <source>
        <dbReference type="EMBL" id="THU95049.1"/>
    </source>
</evidence>
<dbReference type="EMBL" id="ML179210">
    <property type="protein sequence ID" value="THU95049.1"/>
    <property type="molecule type" value="Genomic_DNA"/>
</dbReference>
<organism evidence="1 2">
    <name type="scientific">Dendrothele bispora (strain CBS 962.96)</name>
    <dbReference type="NCBI Taxonomy" id="1314807"/>
    <lineage>
        <taxon>Eukaryota</taxon>
        <taxon>Fungi</taxon>
        <taxon>Dikarya</taxon>
        <taxon>Basidiomycota</taxon>
        <taxon>Agaricomycotina</taxon>
        <taxon>Agaricomycetes</taxon>
        <taxon>Agaricomycetidae</taxon>
        <taxon>Agaricales</taxon>
        <taxon>Agaricales incertae sedis</taxon>
        <taxon>Dendrothele</taxon>
    </lineage>
</organism>
<evidence type="ECO:0000313" key="2">
    <source>
        <dbReference type="Proteomes" id="UP000297245"/>
    </source>
</evidence>
<dbReference type="Proteomes" id="UP000297245">
    <property type="component" value="Unassembled WGS sequence"/>
</dbReference>
<reference evidence="1 2" key="1">
    <citation type="journal article" date="2019" name="Nat. Ecol. Evol.">
        <title>Megaphylogeny resolves global patterns of mushroom evolution.</title>
        <authorList>
            <person name="Varga T."/>
            <person name="Krizsan K."/>
            <person name="Foldi C."/>
            <person name="Dima B."/>
            <person name="Sanchez-Garcia M."/>
            <person name="Sanchez-Ramirez S."/>
            <person name="Szollosi G.J."/>
            <person name="Szarkandi J.G."/>
            <person name="Papp V."/>
            <person name="Albert L."/>
            <person name="Andreopoulos W."/>
            <person name="Angelini C."/>
            <person name="Antonin V."/>
            <person name="Barry K.W."/>
            <person name="Bougher N.L."/>
            <person name="Buchanan P."/>
            <person name="Buyck B."/>
            <person name="Bense V."/>
            <person name="Catcheside P."/>
            <person name="Chovatia M."/>
            <person name="Cooper J."/>
            <person name="Damon W."/>
            <person name="Desjardin D."/>
            <person name="Finy P."/>
            <person name="Geml J."/>
            <person name="Haridas S."/>
            <person name="Hughes K."/>
            <person name="Justo A."/>
            <person name="Karasinski D."/>
            <person name="Kautmanova I."/>
            <person name="Kiss B."/>
            <person name="Kocsube S."/>
            <person name="Kotiranta H."/>
            <person name="LaButti K.M."/>
            <person name="Lechner B.E."/>
            <person name="Liimatainen K."/>
            <person name="Lipzen A."/>
            <person name="Lukacs Z."/>
            <person name="Mihaltcheva S."/>
            <person name="Morgado L.N."/>
            <person name="Niskanen T."/>
            <person name="Noordeloos M.E."/>
            <person name="Ohm R.A."/>
            <person name="Ortiz-Santana B."/>
            <person name="Ovrebo C."/>
            <person name="Racz N."/>
            <person name="Riley R."/>
            <person name="Savchenko A."/>
            <person name="Shiryaev A."/>
            <person name="Soop K."/>
            <person name="Spirin V."/>
            <person name="Szebenyi C."/>
            <person name="Tomsovsky M."/>
            <person name="Tulloss R.E."/>
            <person name="Uehling J."/>
            <person name="Grigoriev I.V."/>
            <person name="Vagvolgyi C."/>
            <person name="Papp T."/>
            <person name="Martin F.M."/>
            <person name="Miettinen O."/>
            <person name="Hibbett D.S."/>
            <person name="Nagy L.G."/>
        </authorList>
    </citation>
    <scope>NUCLEOTIDE SEQUENCE [LARGE SCALE GENOMIC DNA]</scope>
    <source>
        <strain evidence="1 2">CBS 962.96</strain>
    </source>
</reference>
<protein>
    <submittedName>
        <fullName evidence="1">Uncharacterized protein</fullName>
    </submittedName>
</protein>
<dbReference type="AlphaFoldDB" id="A0A4S8LZ63"/>
<name>A0A4S8LZ63_DENBC</name>
<accession>A0A4S8LZ63</accession>
<sequence>MATLTRELPLSKKAAQRAKSALSSLYAPYKTLLEHARVLLHAKTSHYDYLNSDTNEGKNNCSVNHYTSYTMGSYTYKEPMQNGIKRYGVGFTYFILKLPCKFPWVKLSTRICPTHRSLLVLVKESKGVDWMDIRVRTRVRTHVLSYLITTCSSNLMNSSEFHATGRFRFSTFSATSFTRLGSGLLPANT</sequence>